<proteinExistence type="predicted"/>
<evidence type="ECO:0000259" key="1">
    <source>
        <dbReference type="Pfam" id="PF05368"/>
    </source>
</evidence>
<dbReference type="PANTHER" id="PTHR43162:SF1">
    <property type="entry name" value="PRESTALK A DIFFERENTIATION PROTEIN A"/>
    <property type="match status" value="1"/>
</dbReference>
<reference evidence="2 3" key="1">
    <citation type="submission" date="2023-04" db="EMBL/GenBank/DDBJ databases">
        <title>Forest soil microbial communities from Buena Vista Peninsula, Colon Province, Panama.</title>
        <authorList>
            <person name="Bouskill N."/>
        </authorList>
    </citation>
    <scope>NUCLEOTIDE SEQUENCE [LARGE SCALE GENOMIC DNA]</scope>
    <source>
        <strain evidence="2 3">AC80</strain>
    </source>
</reference>
<evidence type="ECO:0000313" key="3">
    <source>
        <dbReference type="Proteomes" id="UP001160130"/>
    </source>
</evidence>
<dbReference type="SUPFAM" id="SSF51735">
    <property type="entry name" value="NAD(P)-binding Rossmann-fold domains"/>
    <property type="match status" value="1"/>
</dbReference>
<dbReference type="Gene3D" id="3.40.50.720">
    <property type="entry name" value="NAD(P)-binding Rossmann-like Domain"/>
    <property type="match status" value="1"/>
</dbReference>
<dbReference type="Pfam" id="PF05368">
    <property type="entry name" value="NmrA"/>
    <property type="match status" value="1"/>
</dbReference>
<sequence length="312" mass="33714">MISEARSDHPVLVFGATGRHGNTGEHLVRRLREQGQAVRVLARSLGERTERLEELGAEVVVGDLHDRRTLVPALADVDRVFFTYPIDDGIVDAAANYAAAAGEVGRRPRTVVMSMGPAHPKSPSHLGRAQWLAEQVLEWAGIDLLILRVVALFHENILVLHANSVRDEGMIRNSFGAGRIGWISGCDAAELGVSALQHPERFDAPVANIAGSEDFNHTEIAGLLGDLTGRPVDYRAVTRDDWRDELMALAHSSRGVVVNNAMAQHISAVGQMVSANGASVVADGDRLCELIGREPLSLREFLGANVACFIHP</sequence>
<dbReference type="Proteomes" id="UP001160130">
    <property type="component" value="Unassembled WGS sequence"/>
</dbReference>
<dbReference type="InterPro" id="IPR036291">
    <property type="entry name" value="NAD(P)-bd_dom_sf"/>
</dbReference>
<comment type="caution">
    <text evidence="2">The sequence shown here is derived from an EMBL/GenBank/DDBJ whole genome shotgun (WGS) entry which is preliminary data.</text>
</comment>
<accession>A0ABT6L143</accession>
<dbReference type="Gene3D" id="3.90.25.10">
    <property type="entry name" value="UDP-galactose 4-epimerase, domain 1"/>
    <property type="match status" value="1"/>
</dbReference>
<name>A0ABT6L143_9MYCO</name>
<dbReference type="PANTHER" id="PTHR43162">
    <property type="match status" value="1"/>
</dbReference>
<protein>
    <submittedName>
        <fullName evidence="2">Uncharacterized protein YbjT (DUF2867 family)</fullName>
    </submittedName>
</protein>
<organism evidence="2 3">
    <name type="scientific">Mycolicibacterium frederiksbergense</name>
    <dbReference type="NCBI Taxonomy" id="117567"/>
    <lineage>
        <taxon>Bacteria</taxon>
        <taxon>Bacillati</taxon>
        <taxon>Actinomycetota</taxon>
        <taxon>Actinomycetes</taxon>
        <taxon>Mycobacteriales</taxon>
        <taxon>Mycobacteriaceae</taxon>
        <taxon>Mycolicibacterium</taxon>
    </lineage>
</organism>
<keyword evidence="3" id="KW-1185">Reference proteome</keyword>
<gene>
    <name evidence="2" type="ORF">M2272_003317</name>
</gene>
<dbReference type="InterPro" id="IPR051604">
    <property type="entry name" value="Ergot_Alk_Oxidoreductase"/>
</dbReference>
<dbReference type="RefSeq" id="WP_280833288.1">
    <property type="nucleotide sequence ID" value="NZ_JARXVE010000005.1"/>
</dbReference>
<dbReference type="EMBL" id="JARXVE010000005">
    <property type="protein sequence ID" value="MDH6196664.1"/>
    <property type="molecule type" value="Genomic_DNA"/>
</dbReference>
<feature type="domain" description="NmrA-like" evidence="1">
    <location>
        <begin position="10"/>
        <end position="246"/>
    </location>
</feature>
<dbReference type="InterPro" id="IPR008030">
    <property type="entry name" value="NmrA-like"/>
</dbReference>
<evidence type="ECO:0000313" key="2">
    <source>
        <dbReference type="EMBL" id="MDH6196664.1"/>
    </source>
</evidence>